<evidence type="ECO:0000256" key="4">
    <source>
        <dbReference type="ARBA" id="ARBA00022777"/>
    </source>
</evidence>
<dbReference type="Gene3D" id="3.30.420.40">
    <property type="match status" value="2"/>
</dbReference>
<evidence type="ECO:0000256" key="6">
    <source>
        <dbReference type="ARBA" id="ARBA00023157"/>
    </source>
</evidence>
<dbReference type="PANTHER" id="PTHR10196:SF93">
    <property type="entry name" value="L-RHAMNULOKINASE"/>
    <property type="match status" value="1"/>
</dbReference>
<keyword evidence="7" id="KW-0684">Rhamnose metabolism</keyword>
<organism evidence="10 11">
    <name type="scientific">Clostridium amylolyticum</name>
    <dbReference type="NCBI Taxonomy" id="1121298"/>
    <lineage>
        <taxon>Bacteria</taxon>
        <taxon>Bacillati</taxon>
        <taxon>Bacillota</taxon>
        <taxon>Clostridia</taxon>
        <taxon>Eubacteriales</taxon>
        <taxon>Clostridiaceae</taxon>
        <taxon>Clostridium</taxon>
    </lineage>
</organism>
<proteinExistence type="inferred from homology"/>
<evidence type="ECO:0000256" key="7">
    <source>
        <dbReference type="ARBA" id="ARBA00023308"/>
    </source>
</evidence>
<keyword evidence="6" id="KW-1015">Disulfide bond</keyword>
<dbReference type="InterPro" id="IPR013449">
    <property type="entry name" value="Rhamnulokinase"/>
</dbReference>
<evidence type="ECO:0000256" key="1">
    <source>
        <dbReference type="ARBA" id="ARBA00009156"/>
    </source>
</evidence>
<sequence>MLKRVLAFDLGASSGRAILGSFDGNKIQLEEIHRFENKPLIKDNSMHWNLPELFNEIKKGMVIGESKGGYDSIGIDTWGVDYGIIDKDGEVLDNPVHYRDTRTLGIIDEVSKIIGKDKLYTLTGNQIMEINTLFQLYSEYLTKDKDFHKDKTILMMPDLFNYLLTGVKKAEKTIASTTQIFDPYNKKWNEYLIAKVGLNKDIFPDVVSTGTEVGLVKEELAKELKIERKTVIAVCEHDTASAVAAVPSKEDFIFVSCGTWSLFGTELKEPLINEMSMKYNLTNETGINNTTRFLKNIKGLWLIQETKRQFEKEGKHYTYDDFENLAREAKAFTCFIDTDDESFNLPGDMPSRIKSYAKATGQYVPETHGEIIRCIYESLAFKYRYTYEQISECTKKQYNVLHLVGGGSQSKLLCQFTANALGFEVIAGPVEATAIGNIMVQLIAQGEIKNIQEGRAIVEKSFGTKKYSPLVKDFWDESYAKYKNIIENR</sequence>
<dbReference type="InterPro" id="IPR018485">
    <property type="entry name" value="FGGY_C"/>
</dbReference>
<evidence type="ECO:0000256" key="5">
    <source>
        <dbReference type="ARBA" id="ARBA00022840"/>
    </source>
</evidence>
<dbReference type="Pfam" id="PF02782">
    <property type="entry name" value="FGGY_C"/>
    <property type="match status" value="1"/>
</dbReference>
<keyword evidence="2" id="KW-0808">Transferase</keyword>
<accession>A0A1M6GM32</accession>
<dbReference type="AlphaFoldDB" id="A0A1M6GM32"/>
<gene>
    <name evidence="10" type="ORF">SAMN05444401_2166</name>
</gene>
<dbReference type="EMBL" id="FQZO01000003">
    <property type="protein sequence ID" value="SHJ11007.1"/>
    <property type="molecule type" value="Genomic_DNA"/>
</dbReference>
<dbReference type="OrthoDB" id="9761504at2"/>
<dbReference type="STRING" id="1121298.SAMN05444401_2166"/>
<name>A0A1M6GM32_9CLOT</name>
<comment type="similarity">
    <text evidence="1">Belongs to the FGGY kinase family.</text>
</comment>
<keyword evidence="5" id="KW-0067">ATP-binding</keyword>
<dbReference type="CDD" id="cd07771">
    <property type="entry name" value="ASKHA_NBD_FGGY_RhaB-like"/>
    <property type="match status" value="1"/>
</dbReference>
<dbReference type="Pfam" id="PF00370">
    <property type="entry name" value="FGGY_N"/>
    <property type="match status" value="1"/>
</dbReference>
<dbReference type="GO" id="GO:0004370">
    <property type="term" value="F:glycerol kinase activity"/>
    <property type="evidence" value="ECO:0007669"/>
    <property type="project" value="TreeGrafter"/>
</dbReference>
<evidence type="ECO:0000259" key="9">
    <source>
        <dbReference type="Pfam" id="PF02782"/>
    </source>
</evidence>
<dbReference type="GO" id="GO:0005524">
    <property type="term" value="F:ATP binding"/>
    <property type="evidence" value="ECO:0007669"/>
    <property type="project" value="UniProtKB-KW"/>
</dbReference>
<reference evidence="10 11" key="1">
    <citation type="submission" date="2016-11" db="EMBL/GenBank/DDBJ databases">
        <authorList>
            <person name="Jaros S."/>
            <person name="Januszkiewicz K."/>
            <person name="Wedrychowicz H."/>
        </authorList>
    </citation>
    <scope>NUCLEOTIDE SEQUENCE [LARGE SCALE GENOMIC DNA]</scope>
    <source>
        <strain evidence="10 11">DSM 21864</strain>
    </source>
</reference>
<feature type="domain" description="Carbohydrate kinase FGGY N-terminal" evidence="8">
    <location>
        <begin position="5"/>
        <end position="243"/>
    </location>
</feature>
<dbReference type="RefSeq" id="WP_073006387.1">
    <property type="nucleotide sequence ID" value="NZ_FQZO01000003.1"/>
</dbReference>
<dbReference type="PIRSF" id="PIRSF000538">
    <property type="entry name" value="GlpK"/>
    <property type="match status" value="1"/>
</dbReference>
<evidence type="ECO:0000313" key="10">
    <source>
        <dbReference type="EMBL" id="SHJ11007.1"/>
    </source>
</evidence>
<keyword evidence="3" id="KW-0547">Nucleotide-binding</keyword>
<dbReference type="InterPro" id="IPR000577">
    <property type="entry name" value="Carb_kinase_FGGY"/>
</dbReference>
<feature type="domain" description="Carbohydrate kinase FGGY C-terminal" evidence="9">
    <location>
        <begin position="255"/>
        <end position="444"/>
    </location>
</feature>
<dbReference type="GO" id="GO:0008993">
    <property type="term" value="F:rhamnulokinase activity"/>
    <property type="evidence" value="ECO:0007669"/>
    <property type="project" value="InterPro"/>
</dbReference>
<dbReference type="GO" id="GO:0005829">
    <property type="term" value="C:cytosol"/>
    <property type="evidence" value="ECO:0007669"/>
    <property type="project" value="TreeGrafter"/>
</dbReference>
<keyword evidence="11" id="KW-1185">Reference proteome</keyword>
<dbReference type="Proteomes" id="UP000184080">
    <property type="component" value="Unassembled WGS sequence"/>
</dbReference>
<protein>
    <submittedName>
        <fullName evidence="10">Rhamnulokinase/L-fuculokinase</fullName>
    </submittedName>
</protein>
<dbReference type="InterPro" id="IPR043129">
    <property type="entry name" value="ATPase_NBD"/>
</dbReference>
<evidence type="ECO:0000256" key="3">
    <source>
        <dbReference type="ARBA" id="ARBA00022741"/>
    </source>
</evidence>
<dbReference type="PANTHER" id="PTHR10196">
    <property type="entry name" value="SUGAR KINASE"/>
    <property type="match status" value="1"/>
</dbReference>
<evidence type="ECO:0000256" key="2">
    <source>
        <dbReference type="ARBA" id="ARBA00022679"/>
    </source>
</evidence>
<dbReference type="InterPro" id="IPR018484">
    <property type="entry name" value="FGGY_N"/>
</dbReference>
<evidence type="ECO:0000259" key="8">
    <source>
        <dbReference type="Pfam" id="PF00370"/>
    </source>
</evidence>
<evidence type="ECO:0000313" key="11">
    <source>
        <dbReference type="Proteomes" id="UP000184080"/>
    </source>
</evidence>
<keyword evidence="4 10" id="KW-0418">Kinase</keyword>
<dbReference type="GO" id="GO:0019301">
    <property type="term" value="P:rhamnose catabolic process"/>
    <property type="evidence" value="ECO:0007669"/>
    <property type="project" value="InterPro"/>
</dbReference>
<dbReference type="GO" id="GO:0006071">
    <property type="term" value="P:glycerol metabolic process"/>
    <property type="evidence" value="ECO:0007669"/>
    <property type="project" value="TreeGrafter"/>
</dbReference>
<dbReference type="SUPFAM" id="SSF53067">
    <property type="entry name" value="Actin-like ATPase domain"/>
    <property type="match status" value="2"/>
</dbReference>